<evidence type="ECO:0000259" key="3">
    <source>
        <dbReference type="Pfam" id="PF00005"/>
    </source>
</evidence>
<dbReference type="Pfam" id="PF00005">
    <property type="entry name" value="ABC_tran"/>
    <property type="match status" value="1"/>
</dbReference>
<dbReference type="GeneID" id="14925296"/>
<dbReference type="Gene3D" id="3.40.50.300">
    <property type="entry name" value="P-loop containing nucleotide triphosphate hydrolases"/>
    <property type="match status" value="1"/>
</dbReference>
<keyword evidence="6" id="KW-1185">Reference proteome</keyword>
<accession>L8HGJ6</accession>
<dbReference type="VEuPathDB" id="AmoebaDB:ACA1_169880"/>
<evidence type="ECO:0000313" key="5">
    <source>
        <dbReference type="EMBL" id="ELR24280.1"/>
    </source>
</evidence>
<dbReference type="InterPro" id="IPR003439">
    <property type="entry name" value="ABC_transporter-like_ATP-bd"/>
</dbReference>
<reference evidence="5 6" key="1">
    <citation type="journal article" date="2013" name="Genome Biol.">
        <title>Genome of Acanthamoeba castellanii highlights extensive lateral gene transfer and early evolution of tyrosine kinase signaling.</title>
        <authorList>
            <person name="Clarke M."/>
            <person name="Lohan A.J."/>
            <person name="Liu B."/>
            <person name="Lagkouvardos I."/>
            <person name="Roy S."/>
            <person name="Zafar N."/>
            <person name="Bertelli C."/>
            <person name="Schilde C."/>
            <person name="Kianianmomeni A."/>
            <person name="Burglin T.R."/>
            <person name="Frech C."/>
            <person name="Turcotte B."/>
            <person name="Kopec K.O."/>
            <person name="Synnott J.M."/>
            <person name="Choo C."/>
            <person name="Paponov I."/>
            <person name="Finkler A."/>
            <person name="Soon Heng Tan C."/>
            <person name="Hutchins A.P."/>
            <person name="Weinmeier T."/>
            <person name="Rattei T."/>
            <person name="Chu J.S."/>
            <person name="Gimenez G."/>
            <person name="Irimia M."/>
            <person name="Rigden D.J."/>
            <person name="Fitzpatrick D.A."/>
            <person name="Lorenzo-Morales J."/>
            <person name="Bateman A."/>
            <person name="Chiu C.H."/>
            <person name="Tang P."/>
            <person name="Hegemann P."/>
            <person name="Fromm H."/>
            <person name="Raoult D."/>
            <person name="Greub G."/>
            <person name="Miranda-Saavedra D."/>
            <person name="Chen N."/>
            <person name="Nash P."/>
            <person name="Ginger M.L."/>
            <person name="Horn M."/>
            <person name="Schaap P."/>
            <person name="Caler L."/>
            <person name="Loftus B."/>
        </authorList>
    </citation>
    <scope>NUCLEOTIDE SEQUENCE [LARGE SCALE GENOMIC DNA]</scope>
    <source>
        <strain evidence="5 6">Neff</strain>
    </source>
</reference>
<protein>
    <recommendedName>
        <fullName evidence="7">ABC transporter domain-containing protein</fullName>
    </recommendedName>
</protein>
<evidence type="ECO:0000256" key="2">
    <source>
        <dbReference type="SAM" id="MobiDB-lite"/>
    </source>
</evidence>
<dbReference type="PANTHER" id="PTHR19211">
    <property type="entry name" value="ATP-BINDING TRANSPORT PROTEIN-RELATED"/>
    <property type="match status" value="1"/>
</dbReference>
<dbReference type="AlphaFoldDB" id="L8HGJ6"/>
<sequence>MAEKKARKAVVEALGASLSKVDDPVIDYLVGILADYTASDGETFKDAVAPLLADTIESETELDDICTKMHSLMFGTGNVKEAHREAPLRLLDAPITIGNAIPQGEEAQMSLFVYQPKLGRNKNAKTEFVDRSDEAERKRNKREEKKKRELQAEMRRQREKQLAKRDQAFITPSRRSSDRSLVKDLHLTKFDISMGSRVLITDGGITLLYGRRYGLVGRNGMGKTTLLRAIADRELAGIPAHLQILHVEQEVRAAS</sequence>
<organism evidence="5 6">
    <name type="scientific">Acanthamoeba castellanii (strain ATCC 30010 / Neff)</name>
    <dbReference type="NCBI Taxonomy" id="1257118"/>
    <lineage>
        <taxon>Eukaryota</taxon>
        <taxon>Amoebozoa</taxon>
        <taxon>Discosea</taxon>
        <taxon>Longamoebia</taxon>
        <taxon>Centramoebida</taxon>
        <taxon>Acanthamoebidae</taxon>
        <taxon>Acanthamoeba</taxon>
    </lineage>
</organism>
<dbReference type="KEGG" id="acan:ACA1_169880"/>
<dbReference type="GO" id="GO:0016887">
    <property type="term" value="F:ATP hydrolysis activity"/>
    <property type="evidence" value="ECO:0007669"/>
    <property type="project" value="InterPro"/>
</dbReference>
<dbReference type="Pfam" id="PF26051">
    <property type="entry name" value="PWI_ABCF3"/>
    <property type="match status" value="1"/>
</dbReference>
<dbReference type="Proteomes" id="UP000011083">
    <property type="component" value="Unassembled WGS sequence"/>
</dbReference>
<dbReference type="InterPro" id="IPR027417">
    <property type="entry name" value="P-loop_NTPase"/>
</dbReference>
<dbReference type="OMA" id="KGIPANC"/>
<dbReference type="PANTHER" id="PTHR19211:SF117">
    <property type="entry name" value="ATP-BINDING CASSETTE SUB-FAMILY F MEMBER 3"/>
    <property type="match status" value="1"/>
</dbReference>
<name>L8HGJ6_ACACF</name>
<evidence type="ECO:0000259" key="4">
    <source>
        <dbReference type="Pfam" id="PF26051"/>
    </source>
</evidence>
<dbReference type="EMBL" id="KB007834">
    <property type="protein sequence ID" value="ELR24280.1"/>
    <property type="molecule type" value="Genomic_DNA"/>
</dbReference>
<feature type="region of interest" description="Disordered" evidence="2">
    <location>
        <begin position="124"/>
        <end position="155"/>
    </location>
</feature>
<feature type="domain" description="ABC transporter" evidence="3">
    <location>
        <begin position="206"/>
        <end position="233"/>
    </location>
</feature>
<dbReference type="RefSeq" id="XP_004353972.1">
    <property type="nucleotide sequence ID" value="XM_004353920.1"/>
</dbReference>
<dbReference type="InterPro" id="IPR050611">
    <property type="entry name" value="ABCF"/>
</dbReference>
<gene>
    <name evidence="5" type="ORF">ACA1_169880</name>
</gene>
<evidence type="ECO:0000313" key="6">
    <source>
        <dbReference type="Proteomes" id="UP000011083"/>
    </source>
</evidence>
<evidence type="ECO:0000256" key="1">
    <source>
        <dbReference type="ARBA" id="ARBA00022737"/>
    </source>
</evidence>
<proteinExistence type="predicted"/>
<dbReference type="SUPFAM" id="SSF52540">
    <property type="entry name" value="P-loop containing nucleoside triphosphate hydrolases"/>
    <property type="match status" value="1"/>
</dbReference>
<dbReference type="GO" id="GO:0005524">
    <property type="term" value="F:ATP binding"/>
    <property type="evidence" value="ECO:0007669"/>
    <property type="project" value="InterPro"/>
</dbReference>
<feature type="domain" description="ABCF3 PWI-like helical bundle" evidence="4">
    <location>
        <begin position="9"/>
        <end position="73"/>
    </location>
</feature>
<evidence type="ECO:0008006" key="7">
    <source>
        <dbReference type="Google" id="ProtNLM"/>
    </source>
</evidence>
<dbReference type="OrthoDB" id="2110130at2759"/>
<dbReference type="InterPro" id="IPR058770">
    <property type="entry name" value="PWI_ABCF3"/>
</dbReference>
<dbReference type="STRING" id="1257118.L8HGJ6"/>
<keyword evidence="1" id="KW-0677">Repeat</keyword>